<organism evidence="1 2">
    <name type="scientific">Pseudosulfitobacter pseudonitzschiae</name>
    <dbReference type="NCBI Taxonomy" id="1402135"/>
    <lineage>
        <taxon>Bacteria</taxon>
        <taxon>Pseudomonadati</taxon>
        <taxon>Pseudomonadota</taxon>
        <taxon>Alphaproteobacteria</taxon>
        <taxon>Rhodobacterales</taxon>
        <taxon>Roseobacteraceae</taxon>
        <taxon>Pseudosulfitobacter</taxon>
    </lineage>
</organism>
<protein>
    <submittedName>
        <fullName evidence="1">ROK family transcriptional regulator</fullName>
    </submittedName>
</protein>
<dbReference type="GO" id="GO:0019262">
    <property type="term" value="P:N-acetylneuraminate catabolic process"/>
    <property type="evidence" value="ECO:0007669"/>
    <property type="project" value="TreeGrafter"/>
</dbReference>
<dbReference type="PANTHER" id="PTHR18964">
    <property type="entry name" value="ROK (REPRESSOR, ORF, KINASE) FAMILY"/>
    <property type="match status" value="1"/>
</dbReference>
<keyword evidence="2" id="KW-1185">Reference proteome</keyword>
<dbReference type="GeneID" id="68869240"/>
<dbReference type="CDD" id="cd23763">
    <property type="entry name" value="ASKHA_ATPase_ROK"/>
    <property type="match status" value="1"/>
</dbReference>
<comment type="caution">
    <text evidence="1">The sequence shown here is derived from an EMBL/GenBank/DDBJ whole genome shotgun (WGS) entry which is preliminary data.</text>
</comment>
<dbReference type="Proteomes" id="UP000027746">
    <property type="component" value="Unassembled WGS sequence"/>
</dbReference>
<dbReference type="EMBL" id="JAMD01000003">
    <property type="protein sequence ID" value="KEJ96447.1"/>
    <property type="molecule type" value="Genomic_DNA"/>
</dbReference>
<dbReference type="Gene3D" id="3.30.420.40">
    <property type="match status" value="2"/>
</dbReference>
<dbReference type="Pfam" id="PF00480">
    <property type="entry name" value="ROK"/>
    <property type="match status" value="1"/>
</dbReference>
<dbReference type="InterPro" id="IPR011991">
    <property type="entry name" value="ArsR-like_HTH"/>
</dbReference>
<dbReference type="SUPFAM" id="SSF46785">
    <property type="entry name" value="Winged helix' DNA-binding domain"/>
    <property type="match status" value="1"/>
</dbReference>
<dbReference type="Pfam" id="PF13412">
    <property type="entry name" value="HTH_24"/>
    <property type="match status" value="1"/>
</dbReference>
<dbReference type="InterPro" id="IPR043129">
    <property type="entry name" value="ATPase_NBD"/>
</dbReference>
<dbReference type="GO" id="GO:0009384">
    <property type="term" value="F:N-acylmannosamine kinase activity"/>
    <property type="evidence" value="ECO:0007669"/>
    <property type="project" value="TreeGrafter"/>
</dbReference>
<name>A0A073JFD5_9RHOB</name>
<dbReference type="SUPFAM" id="SSF53067">
    <property type="entry name" value="Actin-like ATPase domain"/>
    <property type="match status" value="1"/>
</dbReference>
<dbReference type="InterPro" id="IPR036390">
    <property type="entry name" value="WH_DNA-bd_sf"/>
</dbReference>
<dbReference type="CDD" id="cd00090">
    <property type="entry name" value="HTH_ARSR"/>
    <property type="match status" value="1"/>
</dbReference>
<dbReference type="GO" id="GO:0006355">
    <property type="term" value="P:regulation of DNA-templated transcription"/>
    <property type="evidence" value="ECO:0007669"/>
    <property type="project" value="UniProtKB-ARBA"/>
</dbReference>
<evidence type="ECO:0000313" key="2">
    <source>
        <dbReference type="Proteomes" id="UP000027746"/>
    </source>
</evidence>
<dbReference type="Gene3D" id="1.10.10.10">
    <property type="entry name" value="Winged helix-like DNA-binding domain superfamily/Winged helix DNA-binding domain"/>
    <property type="match status" value="1"/>
</dbReference>
<accession>A0A073JFD5</accession>
<dbReference type="PANTHER" id="PTHR18964:SF169">
    <property type="entry name" value="N-ACETYLMANNOSAMINE KINASE"/>
    <property type="match status" value="1"/>
</dbReference>
<dbReference type="InterPro" id="IPR000600">
    <property type="entry name" value="ROK"/>
</dbReference>
<dbReference type="OrthoDB" id="49685at2"/>
<evidence type="ECO:0000313" key="1">
    <source>
        <dbReference type="EMBL" id="KEJ96447.1"/>
    </source>
</evidence>
<dbReference type="AlphaFoldDB" id="A0A073JFD5"/>
<sequence length="395" mass="43035">MNQIKAIGVASRADDKRLRSPNERAILSLLQRNGAMPGSDLARQTGLSAQTISVILRKLKSDGLTRQGKPVRGKVGKPSIPITLNPLGALSVGCKLGRRSCDLIVLNFCGKTLFKRNLTYDIAIPQTVFAFLEASYVDALEELGAKAAERLCGFGIAAPFEIWKWGASDGNTPDEFLSWKDLSFEREIARFTDLPVFMLNDATSACWAEQVYGRGREFNDYAYFFVSTFIGGGIVLNQSVYEGSRGNAGSFAPLRVGDRAGRTQQLLDVASVHVLETALAKAGKDYRDLWKQPQDWSGFEEEVSDWIDAAAYAIAQACMSACAVIDFEAVIIDGALPEDVRHRLVEAVREKLPNEDSRGLLVPDVAEGVIGGEARAIGAACDPIYSQFFTTTHLA</sequence>
<dbReference type="InterPro" id="IPR036388">
    <property type="entry name" value="WH-like_DNA-bd_sf"/>
</dbReference>
<proteinExistence type="predicted"/>
<reference evidence="1 2" key="1">
    <citation type="submission" date="2014-01" db="EMBL/GenBank/DDBJ databases">
        <title>Sulfitobacter sp. H3 (MCCC 1A00686) Genome Sequencing.</title>
        <authorList>
            <person name="Lai Q."/>
            <person name="Hong Z."/>
        </authorList>
    </citation>
    <scope>NUCLEOTIDE SEQUENCE [LARGE SCALE GENOMIC DNA]</scope>
    <source>
        <strain evidence="1 2">H3</strain>
    </source>
</reference>
<dbReference type="RefSeq" id="WP_037923793.1">
    <property type="nucleotide sequence ID" value="NZ_CP054599.1"/>
</dbReference>
<gene>
    <name evidence="1" type="ORF">SUH3_13890</name>
</gene>